<dbReference type="Proteomes" id="UP000184010">
    <property type="component" value="Unassembled WGS sequence"/>
</dbReference>
<dbReference type="GO" id="GO:0005524">
    <property type="term" value="F:ATP binding"/>
    <property type="evidence" value="ECO:0007669"/>
    <property type="project" value="UniProtKB-KW"/>
</dbReference>
<keyword evidence="6 11" id="KW-0547">Nucleotide-binding</keyword>
<dbReference type="PROSITE" id="PS01057">
    <property type="entry name" value="SAICAR_SYNTHETASE_1"/>
    <property type="match status" value="1"/>
</dbReference>
<organism evidence="13 14">
    <name type="scientific">Desulfitobacterium chlororespirans DSM 11544</name>
    <dbReference type="NCBI Taxonomy" id="1121395"/>
    <lineage>
        <taxon>Bacteria</taxon>
        <taxon>Bacillati</taxon>
        <taxon>Bacillota</taxon>
        <taxon>Clostridia</taxon>
        <taxon>Eubacteriales</taxon>
        <taxon>Desulfitobacteriaceae</taxon>
        <taxon>Desulfitobacterium</taxon>
    </lineage>
</organism>
<comment type="pathway">
    <text evidence="1 11">Purine metabolism; IMP biosynthesis via de novo pathway; 5-amino-1-(5-phospho-D-ribosyl)imidazole-4-carboxamide from 5-amino-1-(5-phospho-D-ribosyl)imidazole-4-carboxylate: step 1/2.</text>
</comment>
<dbReference type="GO" id="GO:0004639">
    <property type="term" value="F:phosphoribosylaminoimidazolesuccinocarboxamide synthase activity"/>
    <property type="evidence" value="ECO:0007669"/>
    <property type="project" value="UniProtKB-UniRule"/>
</dbReference>
<dbReference type="NCBIfam" id="TIGR00081">
    <property type="entry name" value="purC"/>
    <property type="match status" value="1"/>
</dbReference>
<dbReference type="FunFam" id="3.30.470.20:FF:000006">
    <property type="entry name" value="Phosphoribosylaminoimidazole-succinocarboxamide synthase"/>
    <property type="match status" value="1"/>
</dbReference>
<protein>
    <recommendedName>
        <fullName evidence="4 11">Phosphoribosylaminoimidazole-succinocarboxamide synthase</fullName>
        <ecNumber evidence="3 11">6.3.2.6</ecNumber>
    </recommendedName>
    <alternativeName>
        <fullName evidence="9 11">SAICAR synthetase</fullName>
    </alternativeName>
</protein>
<evidence type="ECO:0000256" key="1">
    <source>
        <dbReference type="ARBA" id="ARBA00004672"/>
    </source>
</evidence>
<evidence type="ECO:0000256" key="2">
    <source>
        <dbReference type="ARBA" id="ARBA00010190"/>
    </source>
</evidence>
<keyword evidence="5 11" id="KW-0436">Ligase</keyword>
<accession>A0A1M7UUL6</accession>
<dbReference type="EC" id="6.3.2.6" evidence="3 11"/>
<evidence type="ECO:0000256" key="8">
    <source>
        <dbReference type="ARBA" id="ARBA00022840"/>
    </source>
</evidence>
<dbReference type="AlphaFoldDB" id="A0A1M7UUL6"/>
<dbReference type="SUPFAM" id="SSF56104">
    <property type="entry name" value="SAICAR synthase-like"/>
    <property type="match status" value="1"/>
</dbReference>
<dbReference type="EMBL" id="FRDN01000017">
    <property type="protein sequence ID" value="SHN86640.1"/>
    <property type="molecule type" value="Genomic_DNA"/>
</dbReference>
<comment type="similarity">
    <text evidence="2 11">Belongs to the SAICAR synthetase family.</text>
</comment>
<evidence type="ECO:0000256" key="7">
    <source>
        <dbReference type="ARBA" id="ARBA00022755"/>
    </source>
</evidence>
<dbReference type="Gene3D" id="3.30.470.20">
    <property type="entry name" value="ATP-grasp fold, B domain"/>
    <property type="match status" value="1"/>
</dbReference>
<dbReference type="RefSeq" id="WP_072774788.1">
    <property type="nucleotide sequence ID" value="NZ_FRDN01000017.1"/>
</dbReference>
<dbReference type="HAMAP" id="MF_00137">
    <property type="entry name" value="SAICAR_synth"/>
    <property type="match status" value="1"/>
</dbReference>
<gene>
    <name evidence="11" type="primary">purC</name>
    <name evidence="13" type="ORF">SAMN02745215_04685</name>
</gene>
<dbReference type="UniPathway" id="UPA00074">
    <property type="reaction ID" value="UER00131"/>
</dbReference>
<evidence type="ECO:0000256" key="4">
    <source>
        <dbReference type="ARBA" id="ARBA00016460"/>
    </source>
</evidence>
<dbReference type="PROSITE" id="PS01058">
    <property type="entry name" value="SAICAR_SYNTHETASE_2"/>
    <property type="match status" value="1"/>
</dbReference>
<evidence type="ECO:0000256" key="9">
    <source>
        <dbReference type="ARBA" id="ARBA00030409"/>
    </source>
</evidence>
<keyword evidence="14" id="KW-1185">Reference proteome</keyword>
<dbReference type="InterPro" id="IPR001636">
    <property type="entry name" value="SAICAR_synth"/>
</dbReference>
<dbReference type="Gene3D" id="3.30.200.20">
    <property type="entry name" value="Phosphorylase Kinase, domain 1"/>
    <property type="match status" value="1"/>
</dbReference>
<evidence type="ECO:0000313" key="13">
    <source>
        <dbReference type="EMBL" id="SHN86640.1"/>
    </source>
</evidence>
<dbReference type="GO" id="GO:0009236">
    <property type="term" value="P:cobalamin biosynthetic process"/>
    <property type="evidence" value="ECO:0007669"/>
    <property type="project" value="InterPro"/>
</dbReference>
<dbReference type="InterPro" id="IPR050089">
    <property type="entry name" value="SAICAR_synthetase"/>
</dbReference>
<proteinExistence type="inferred from homology"/>
<sequence length="238" mass="27095">MEKGKMLYEGKAKKVYTTDQEGIYWVEYKDDATAFNGEKKGTIGDKGIVNNRLSALLFEVLEKTGIPTHFIELLNDREMLVRKLEMIPLEVVVRNIAAGSLAKRLGVAEGLNLSRPVVELYYKDDALGDPFVNESHSLAMGWAEQSDLKEIQELGLKINGELQKILDQAGIILVDFKLEFGKAEGKVYLGDEISPDTCRFWDKETQEKLDKDRFRRDLGKVEEAYAEVYRRVKEVLND</sequence>
<dbReference type="InterPro" id="IPR033934">
    <property type="entry name" value="SAICAR_synt_PurC"/>
</dbReference>
<feature type="domain" description="SAICAR synthetase/ADE2 N-terminal" evidence="12">
    <location>
        <begin position="7"/>
        <end position="231"/>
    </location>
</feature>
<dbReference type="Pfam" id="PF01259">
    <property type="entry name" value="SAICAR_synt"/>
    <property type="match status" value="1"/>
</dbReference>
<dbReference type="InterPro" id="IPR018236">
    <property type="entry name" value="SAICAR_synthetase_CS"/>
</dbReference>
<evidence type="ECO:0000256" key="6">
    <source>
        <dbReference type="ARBA" id="ARBA00022741"/>
    </source>
</evidence>
<name>A0A1M7UUL6_9FIRM</name>
<dbReference type="STRING" id="1121395.SAMN02745215_04685"/>
<dbReference type="InterPro" id="IPR028923">
    <property type="entry name" value="SAICAR_synt/ADE2_N"/>
</dbReference>
<comment type="catalytic activity">
    <reaction evidence="10 11">
        <text>5-amino-1-(5-phospho-D-ribosyl)imidazole-4-carboxylate + L-aspartate + ATP = (2S)-2-[5-amino-1-(5-phospho-beta-D-ribosyl)imidazole-4-carboxamido]succinate + ADP + phosphate + 2 H(+)</text>
        <dbReference type="Rhea" id="RHEA:22628"/>
        <dbReference type="ChEBI" id="CHEBI:15378"/>
        <dbReference type="ChEBI" id="CHEBI:29991"/>
        <dbReference type="ChEBI" id="CHEBI:30616"/>
        <dbReference type="ChEBI" id="CHEBI:43474"/>
        <dbReference type="ChEBI" id="CHEBI:58443"/>
        <dbReference type="ChEBI" id="CHEBI:77657"/>
        <dbReference type="ChEBI" id="CHEBI:456216"/>
        <dbReference type="EC" id="6.3.2.6"/>
    </reaction>
</comment>
<dbReference type="CDD" id="cd01415">
    <property type="entry name" value="SAICAR_synt_PurC"/>
    <property type="match status" value="1"/>
</dbReference>
<evidence type="ECO:0000259" key="12">
    <source>
        <dbReference type="Pfam" id="PF01259"/>
    </source>
</evidence>
<evidence type="ECO:0000313" key="14">
    <source>
        <dbReference type="Proteomes" id="UP000184010"/>
    </source>
</evidence>
<dbReference type="PANTHER" id="PTHR43599:SF3">
    <property type="entry name" value="SI:DKEY-6E2.2"/>
    <property type="match status" value="1"/>
</dbReference>
<dbReference type="PANTHER" id="PTHR43599">
    <property type="entry name" value="MULTIFUNCTIONAL PROTEIN ADE2"/>
    <property type="match status" value="1"/>
</dbReference>
<evidence type="ECO:0000256" key="11">
    <source>
        <dbReference type="HAMAP-Rule" id="MF_00137"/>
    </source>
</evidence>
<evidence type="ECO:0000256" key="10">
    <source>
        <dbReference type="ARBA" id="ARBA00048475"/>
    </source>
</evidence>
<keyword evidence="7 11" id="KW-0658">Purine biosynthesis</keyword>
<keyword evidence="8 11" id="KW-0067">ATP-binding</keyword>
<reference evidence="14" key="1">
    <citation type="submission" date="2016-12" db="EMBL/GenBank/DDBJ databases">
        <authorList>
            <person name="Varghese N."/>
            <person name="Submissions S."/>
        </authorList>
    </citation>
    <scope>NUCLEOTIDE SEQUENCE [LARGE SCALE GENOMIC DNA]</scope>
    <source>
        <strain evidence="14">DSM 11544</strain>
    </source>
</reference>
<evidence type="ECO:0000256" key="5">
    <source>
        <dbReference type="ARBA" id="ARBA00022598"/>
    </source>
</evidence>
<dbReference type="GO" id="GO:0006189">
    <property type="term" value="P:'de novo' IMP biosynthetic process"/>
    <property type="evidence" value="ECO:0007669"/>
    <property type="project" value="UniProtKB-UniRule"/>
</dbReference>
<evidence type="ECO:0000256" key="3">
    <source>
        <dbReference type="ARBA" id="ARBA00012217"/>
    </source>
</evidence>